<reference evidence="1 2" key="1">
    <citation type="submission" date="2012-04" db="EMBL/GenBank/DDBJ databases">
        <title>The Genome Sequence of Bartonella quintana JK 68.</title>
        <authorList>
            <consortium name="The Broad Institute Genome Sequencing Platform"/>
            <consortium name="The Broad Institute Genome Sequencing Center for Infectious Disease"/>
            <person name="Feldgarden M."/>
            <person name="Kirby J."/>
            <person name="Kosoy M."/>
            <person name="Birtles R."/>
            <person name="Probert W.S."/>
            <person name="Chiaraviglio L."/>
            <person name="Walker B."/>
            <person name="Young S.K."/>
            <person name="Zeng Q."/>
            <person name="Gargeya S."/>
            <person name="Fitzgerald M."/>
            <person name="Haas B."/>
            <person name="Abouelleil A."/>
            <person name="Alvarado L."/>
            <person name="Arachchi H.M."/>
            <person name="Berlin A.M."/>
            <person name="Chapman S.B."/>
            <person name="Goldberg J."/>
            <person name="Griggs A."/>
            <person name="Gujja S."/>
            <person name="Hansen M."/>
            <person name="Howarth C."/>
            <person name="Imamovic A."/>
            <person name="Larimer J."/>
            <person name="McCowen C."/>
            <person name="Montmayeur A."/>
            <person name="Murphy C."/>
            <person name="Neiman D."/>
            <person name="Pearson M."/>
            <person name="Priest M."/>
            <person name="Roberts A."/>
            <person name="Saif S."/>
            <person name="Shea T."/>
            <person name="Sisk P."/>
            <person name="Sykes S."/>
            <person name="Wortman J."/>
            <person name="Nusbaum C."/>
            <person name="Birren B."/>
        </authorList>
    </citation>
    <scope>NUCLEOTIDE SEQUENCE [LARGE SCALE GENOMIC DNA]</scope>
    <source>
        <strain evidence="1 2">JK 68</strain>
    </source>
</reference>
<accession>A0ABR4SQL9</accession>
<dbReference type="EMBL" id="AHPD01000011">
    <property type="protein sequence ID" value="KEC65412.1"/>
    <property type="molecule type" value="Genomic_DNA"/>
</dbReference>
<evidence type="ECO:0000313" key="2">
    <source>
        <dbReference type="Proteomes" id="UP000027143"/>
    </source>
</evidence>
<protein>
    <submittedName>
        <fullName evidence="1">Uncharacterized protein</fullName>
    </submittedName>
</protein>
<name>A0ABR4SQL9_BARQI</name>
<dbReference type="Proteomes" id="UP000027143">
    <property type="component" value="Unassembled WGS sequence"/>
</dbReference>
<comment type="caution">
    <text evidence="1">The sequence shown here is derived from an EMBL/GenBank/DDBJ whole genome shotgun (WGS) entry which is preliminary data.</text>
</comment>
<organism evidence="1 2">
    <name type="scientific">Bartonella quintana JK 68</name>
    <dbReference type="NCBI Taxonomy" id="1134503"/>
    <lineage>
        <taxon>Bacteria</taxon>
        <taxon>Pseudomonadati</taxon>
        <taxon>Pseudomonadota</taxon>
        <taxon>Alphaproteobacteria</taxon>
        <taxon>Hyphomicrobiales</taxon>
        <taxon>Bartonellaceae</taxon>
        <taxon>Bartonella</taxon>
    </lineage>
</organism>
<sequence length="65" mass="7421">MTKYIIVSIYLAPNDANIHRSVISNNGLKVTHKKKPIILQLQAMELTLFNTIFSPRQRSIIVSQI</sequence>
<keyword evidence="2" id="KW-1185">Reference proteome</keyword>
<gene>
    <name evidence="1" type="ORF">O7U_01062</name>
</gene>
<proteinExistence type="predicted"/>
<evidence type="ECO:0000313" key="1">
    <source>
        <dbReference type="EMBL" id="KEC65412.1"/>
    </source>
</evidence>